<gene>
    <name evidence="2" type="ORF">GBA63_05000</name>
</gene>
<dbReference type="KEGG" id="rub:GBA63_05000"/>
<evidence type="ECO:0000256" key="1">
    <source>
        <dbReference type="SAM" id="Phobius"/>
    </source>
</evidence>
<evidence type="ECO:0000313" key="2">
    <source>
        <dbReference type="EMBL" id="QIN82069.1"/>
    </source>
</evidence>
<keyword evidence="3" id="KW-1185">Reference proteome</keyword>
<dbReference type="Proteomes" id="UP000501452">
    <property type="component" value="Chromosome"/>
</dbReference>
<dbReference type="RefSeq" id="WP_166174041.1">
    <property type="nucleotide sequence ID" value="NZ_CP045119.1"/>
</dbReference>
<accession>A0A6G8Q6K7</accession>
<sequence length="146" mass="14917">MGEFERHDRGTGDEGDLNTAYTTTAVGVALLVAAVLVIMTAGVPAAGIGFVIGAAACLGWGVPQILKGRNTLPAPNNKEKELLSAIRNNGGSITPAEAAMETSLTVREADAMLSELAGGGHLAVESRGGALFYALPKRDGAELEGR</sequence>
<keyword evidence="1" id="KW-1133">Transmembrane helix</keyword>
<dbReference type="AlphaFoldDB" id="A0A6G8Q6K7"/>
<feature type="transmembrane region" description="Helical" evidence="1">
    <location>
        <begin position="45"/>
        <end position="62"/>
    </location>
</feature>
<name>A0A6G8Q6K7_9ACTN</name>
<organism evidence="2 3">
    <name type="scientific">Rubrobacter tropicus</name>
    <dbReference type="NCBI Taxonomy" id="2653851"/>
    <lineage>
        <taxon>Bacteria</taxon>
        <taxon>Bacillati</taxon>
        <taxon>Actinomycetota</taxon>
        <taxon>Rubrobacteria</taxon>
        <taxon>Rubrobacterales</taxon>
        <taxon>Rubrobacteraceae</taxon>
        <taxon>Rubrobacter</taxon>
    </lineage>
</organism>
<proteinExistence type="predicted"/>
<keyword evidence="1" id="KW-0812">Transmembrane</keyword>
<evidence type="ECO:0000313" key="3">
    <source>
        <dbReference type="Proteomes" id="UP000501452"/>
    </source>
</evidence>
<reference evidence="2 3" key="1">
    <citation type="submission" date="2019-10" db="EMBL/GenBank/DDBJ databases">
        <title>Rubrobacter sp nov SCSIO 52090 isolated from a deep-sea sediment in the South China Sea.</title>
        <authorList>
            <person name="Chen R.W."/>
        </authorList>
    </citation>
    <scope>NUCLEOTIDE SEQUENCE [LARGE SCALE GENOMIC DNA]</scope>
    <source>
        <strain evidence="2 3">SCSIO 52909</strain>
    </source>
</reference>
<keyword evidence="1" id="KW-0472">Membrane</keyword>
<feature type="transmembrane region" description="Helical" evidence="1">
    <location>
        <begin position="20"/>
        <end position="39"/>
    </location>
</feature>
<dbReference type="EMBL" id="CP045119">
    <property type="protein sequence ID" value="QIN82069.1"/>
    <property type="molecule type" value="Genomic_DNA"/>
</dbReference>
<protein>
    <submittedName>
        <fullName evidence="2">Uncharacterized protein</fullName>
    </submittedName>
</protein>